<dbReference type="EMBL" id="JH000269">
    <property type="protein sequence ID" value="EGW04909.1"/>
    <property type="molecule type" value="Genomic_DNA"/>
</dbReference>
<organism evidence="2 3">
    <name type="scientific">Cricetulus griseus</name>
    <name type="common">Chinese hamster</name>
    <name type="synonym">Cricetulus barabensis griseus</name>
    <dbReference type="NCBI Taxonomy" id="10029"/>
    <lineage>
        <taxon>Eukaryota</taxon>
        <taxon>Metazoa</taxon>
        <taxon>Chordata</taxon>
        <taxon>Craniata</taxon>
        <taxon>Vertebrata</taxon>
        <taxon>Euteleostomi</taxon>
        <taxon>Mammalia</taxon>
        <taxon>Eutheria</taxon>
        <taxon>Euarchontoglires</taxon>
        <taxon>Glires</taxon>
        <taxon>Rodentia</taxon>
        <taxon>Myomorpha</taxon>
        <taxon>Muroidea</taxon>
        <taxon>Cricetidae</taxon>
        <taxon>Cricetinae</taxon>
        <taxon>Cricetulus</taxon>
    </lineage>
</organism>
<protein>
    <submittedName>
        <fullName evidence="2">Uncharacterized protein</fullName>
    </submittedName>
</protein>
<reference evidence="3" key="1">
    <citation type="journal article" date="2011" name="Nat. Biotechnol.">
        <title>The genomic sequence of the Chinese hamster ovary (CHO)-K1 cell line.</title>
        <authorList>
            <person name="Xu X."/>
            <person name="Nagarajan H."/>
            <person name="Lewis N.E."/>
            <person name="Pan S."/>
            <person name="Cai Z."/>
            <person name="Liu X."/>
            <person name="Chen W."/>
            <person name="Xie M."/>
            <person name="Wang W."/>
            <person name="Hammond S."/>
            <person name="Andersen M.R."/>
            <person name="Neff N."/>
            <person name="Passarelli B."/>
            <person name="Koh W."/>
            <person name="Fan H.C."/>
            <person name="Wang J."/>
            <person name="Gui Y."/>
            <person name="Lee K.H."/>
            <person name="Betenbaugh M.J."/>
            <person name="Quake S.R."/>
            <person name="Famili I."/>
            <person name="Palsson B.O."/>
            <person name="Wang J."/>
        </authorList>
    </citation>
    <scope>NUCLEOTIDE SEQUENCE [LARGE SCALE GENOMIC DNA]</scope>
    <source>
        <strain evidence="3">CHO K1 cell line</strain>
    </source>
</reference>
<dbReference type="Proteomes" id="UP000001075">
    <property type="component" value="Unassembled WGS sequence"/>
</dbReference>
<name>G3HBI0_CRIGR</name>
<evidence type="ECO:0000313" key="3">
    <source>
        <dbReference type="Proteomes" id="UP000001075"/>
    </source>
</evidence>
<dbReference type="AlphaFoldDB" id="G3HBI0"/>
<accession>G3HBI0</accession>
<evidence type="ECO:0000256" key="1">
    <source>
        <dbReference type="SAM" id="MobiDB-lite"/>
    </source>
</evidence>
<dbReference type="InParanoid" id="G3HBI0"/>
<feature type="compositionally biased region" description="Basic and acidic residues" evidence="1">
    <location>
        <begin position="38"/>
        <end position="49"/>
    </location>
</feature>
<gene>
    <name evidence="2" type="ORF">I79_007808</name>
</gene>
<sequence>MKNRIPLMKILAHSLFTFHMDPPLKSPTNSQYTPVTELPEHESSREKNMYHLPAIGFE</sequence>
<proteinExistence type="predicted"/>
<evidence type="ECO:0000313" key="2">
    <source>
        <dbReference type="EMBL" id="EGW04909.1"/>
    </source>
</evidence>
<feature type="region of interest" description="Disordered" evidence="1">
    <location>
        <begin position="26"/>
        <end position="50"/>
    </location>
</feature>